<evidence type="ECO:0000256" key="1">
    <source>
        <dbReference type="SAM" id="MobiDB-lite"/>
    </source>
</evidence>
<proteinExistence type="predicted"/>
<accession>A0ABQ7FDV7</accession>
<keyword evidence="2" id="KW-0472">Membrane</keyword>
<gene>
    <name evidence="3" type="ORF">GCU69_21700</name>
</gene>
<evidence type="ECO:0000256" key="2">
    <source>
        <dbReference type="SAM" id="Phobius"/>
    </source>
</evidence>
<keyword evidence="2" id="KW-1133">Transmembrane helix</keyword>
<comment type="caution">
    <text evidence="3">The sequence shown here is derived from an EMBL/GenBank/DDBJ whole genome shotgun (WGS) entry which is preliminary data.</text>
</comment>
<dbReference type="RefSeq" id="WP_156206924.1">
    <property type="nucleotide sequence ID" value="NZ_WHPN01000334.1"/>
</dbReference>
<keyword evidence="4" id="KW-1185">Reference proteome</keyword>
<evidence type="ECO:0000313" key="3">
    <source>
        <dbReference type="EMBL" id="KAF4407052.1"/>
    </source>
</evidence>
<feature type="transmembrane region" description="Helical" evidence="2">
    <location>
        <begin position="698"/>
        <end position="717"/>
    </location>
</feature>
<sequence length="754" mass="79871">MLAELTGALRGGDARPLREWLASRGVDTGSLRGLPRWNADPPQDGVPSVRRPPGRADRVVEEVAGQLEKVTGEPGGVALLLLHLLDEVEEAFELSYHFGLLWDTLRGARICVRDRLDALPAAEAAAARAVLPLLSALDEEILAENAVTSGLLTAQAEASERAAGHCRETAAAARSLPAGHEPLAEYLTHAAARGEVYNHAISGVARAVTAHLENGAPLDAALAALTAAEQHPRLDDRKRVSVLRAHRFSLTALRRDADADWLRVDHGTLSLLYPFALRGATPEDVVELVAGTAADWRLADAVPVQVHASLELDDMWDGSDSLGRRYDGARAELPDVVVRDLGGTELSRFGAEIIFSRLGNHFVRFHTELLDVTPADLYALLFRAAPEHGSGAVTFDPGPGPAAGGAGAAGPGRPRLSDLALDLARDAAAEVRAATGGTNGVQAVCRPGMFQAVVAVHEASVARGPARNAAPRREVRTIEEFAAAAGAQVLTNPVTHLVGSIAEWSRYATRGASSSTVVGMTGDWTVSTCNTTLLVGLGAAGFTMSGRRMTAEFAASLDGLFAGWSDELAGHYRRTRDFQRRAEEAGADPAAADPAALLELARELDAEKIRLHDFSVEARSAMALIRSPSLVSSPVEAQILERLLEESGYSARVRELVRTMDEVAHEQLGPVIEKIAAQRAGQEDRADARAERRQRAKLDSLLAVIAAVGISGLGQILQSGYAVEATGSALIVTAIVLLAGFVGGWFYLAARRGT</sequence>
<organism evidence="3 4">
    <name type="scientific">Streptomyces lycii</name>
    <dbReference type="NCBI Taxonomy" id="2654337"/>
    <lineage>
        <taxon>Bacteria</taxon>
        <taxon>Bacillati</taxon>
        <taxon>Actinomycetota</taxon>
        <taxon>Actinomycetes</taxon>
        <taxon>Kitasatosporales</taxon>
        <taxon>Streptomycetaceae</taxon>
        <taxon>Streptomyces</taxon>
    </lineage>
</organism>
<dbReference type="EMBL" id="WHPN01000334">
    <property type="protein sequence ID" value="KAF4407052.1"/>
    <property type="molecule type" value="Genomic_DNA"/>
</dbReference>
<reference evidence="3 4" key="1">
    <citation type="submission" date="2019-10" db="EMBL/GenBank/DDBJ databases">
        <title>Streptomyces tenebrisbrunneis sp.nov., an endogenous actinomycete isolated from of Lycium ruthenicum.</title>
        <authorList>
            <person name="Ma L."/>
        </authorList>
    </citation>
    <scope>NUCLEOTIDE SEQUENCE [LARGE SCALE GENOMIC DNA]</scope>
    <source>
        <strain evidence="3 4">TRM 66187</strain>
    </source>
</reference>
<dbReference type="Proteomes" id="UP000621266">
    <property type="component" value="Unassembled WGS sequence"/>
</dbReference>
<name>A0ABQ7FDV7_9ACTN</name>
<feature type="region of interest" description="Disordered" evidence="1">
    <location>
        <begin position="32"/>
        <end position="55"/>
    </location>
</feature>
<keyword evidence="2" id="KW-0812">Transmembrane</keyword>
<protein>
    <submittedName>
        <fullName evidence="3">Uncharacterized protein</fullName>
    </submittedName>
</protein>
<evidence type="ECO:0000313" key="4">
    <source>
        <dbReference type="Proteomes" id="UP000621266"/>
    </source>
</evidence>
<feature type="transmembrane region" description="Helical" evidence="2">
    <location>
        <begin position="729"/>
        <end position="750"/>
    </location>
</feature>